<evidence type="ECO:0000256" key="6">
    <source>
        <dbReference type="SAM" id="MobiDB-lite"/>
    </source>
</evidence>
<feature type="compositionally biased region" description="Low complexity" evidence="6">
    <location>
        <begin position="247"/>
        <end position="257"/>
    </location>
</feature>
<feature type="region of interest" description="Disordered" evidence="6">
    <location>
        <begin position="246"/>
        <end position="298"/>
    </location>
</feature>
<organism evidence="8 9">
    <name type="scientific">Sporormia fimetaria CBS 119925</name>
    <dbReference type="NCBI Taxonomy" id="1340428"/>
    <lineage>
        <taxon>Eukaryota</taxon>
        <taxon>Fungi</taxon>
        <taxon>Dikarya</taxon>
        <taxon>Ascomycota</taxon>
        <taxon>Pezizomycotina</taxon>
        <taxon>Dothideomycetes</taxon>
        <taxon>Pleosporomycetidae</taxon>
        <taxon>Pleosporales</taxon>
        <taxon>Sporormiaceae</taxon>
        <taxon>Sporormia</taxon>
    </lineage>
</organism>
<comment type="similarity">
    <text evidence="1">Belongs to the peptidase C48 family.</text>
</comment>
<dbReference type="PANTHER" id="PTHR46896">
    <property type="entry name" value="SENTRIN-SPECIFIC PROTEASE"/>
    <property type="match status" value="1"/>
</dbReference>
<evidence type="ECO:0000313" key="8">
    <source>
        <dbReference type="EMBL" id="KAF2742074.1"/>
    </source>
</evidence>
<dbReference type="PANTHER" id="PTHR46896:SF3">
    <property type="entry name" value="FI06413P-RELATED"/>
    <property type="match status" value="1"/>
</dbReference>
<feature type="domain" description="Ubiquitin-like protease family profile" evidence="7">
    <location>
        <begin position="139"/>
        <end position="446"/>
    </location>
</feature>
<dbReference type="GO" id="GO:0005634">
    <property type="term" value="C:nucleus"/>
    <property type="evidence" value="ECO:0007669"/>
    <property type="project" value="TreeGrafter"/>
</dbReference>
<dbReference type="GO" id="GO:0006508">
    <property type="term" value="P:proteolysis"/>
    <property type="evidence" value="ECO:0007669"/>
    <property type="project" value="UniProtKB-KW"/>
</dbReference>
<feature type="region of interest" description="Disordered" evidence="6">
    <location>
        <begin position="60"/>
        <end position="84"/>
    </location>
</feature>
<feature type="region of interest" description="Disordered" evidence="6">
    <location>
        <begin position="491"/>
        <end position="550"/>
    </location>
</feature>
<feature type="compositionally biased region" description="Basic and acidic residues" evidence="6">
    <location>
        <begin position="578"/>
        <end position="607"/>
    </location>
</feature>
<evidence type="ECO:0000256" key="2">
    <source>
        <dbReference type="ARBA" id="ARBA00022553"/>
    </source>
</evidence>
<evidence type="ECO:0000259" key="7">
    <source>
        <dbReference type="PROSITE" id="PS50600"/>
    </source>
</evidence>
<protein>
    <submittedName>
        <fullName evidence="8">Cysteine proteinase</fullName>
    </submittedName>
</protein>
<evidence type="ECO:0000256" key="1">
    <source>
        <dbReference type="ARBA" id="ARBA00005234"/>
    </source>
</evidence>
<sequence length="734" mass="82310">MRNLFKTPHGVRPSPDIRTRFVSSWTLPDNRMSGENPENRRSPKPRRRLVDPLLAAQLDDQSTGAHKPAEKVAAPQDSAVSTTVPSRQSARVTRNSRFHEHVDVAHVVEKAAPVDFGIEEGWGPQWRKPVQYGSGRRRALVNFDDLKRLNEDECLNDAIVDFYMIYLAQQSTSQAEKVYCFNTHFFTTLTQPVAGRKGLINYSRVARWTAKEDLFSYDYIVVPICESMHWYLAIICNMPSLVHRPSPELTEPTEPDPLSVPSPPKTEHHSTGNTPAHEQGPSGDVHMHGTNEMSAEAEEDNGINLFEEEQQLLAENPLDPTALDPARTVDGSLGGESGDYISIPEPDPDDTIPGSTKKEYKQLATKKNFKKIEPDTPIIIILDSLGNTHPRATRALKDYIIEEGKDKRNIETTITHNALYVKDSQIPMQENYTDCGVYLLGYLEKFFRDPTAFVTRILAREMNVHEDWPHMNALDLRRKLLRTLKGLYKEQNEERKEGKRAKRTPASKKEEDAKTETSPKLKSPIRMAQPTRQYLPSSSAPQSNGMSPRRKSPVVLIEHIPQSSNQLAENRIGAQEGRPQHDPPRLRSPARMDIKKGKRPLSVERTSRSSPTSLIKETPPRKQARTRASSESVKAIHSSPASGKDLMELADIVPPTPAVRGTSESVKPVRGSSAAPINIDDSIEMDVVMPRSRRRQLLDTAYEAKAVGYGTSSIEESLRDSEIQETPPPLGEEL</sequence>
<feature type="compositionally biased region" description="Polar residues" evidence="6">
    <location>
        <begin position="530"/>
        <end position="546"/>
    </location>
</feature>
<dbReference type="Proteomes" id="UP000799440">
    <property type="component" value="Unassembled WGS sequence"/>
</dbReference>
<keyword evidence="5" id="KW-0378">Hydrolase</keyword>
<feature type="region of interest" description="Disordered" evidence="6">
    <location>
        <begin position="655"/>
        <end position="674"/>
    </location>
</feature>
<feature type="region of interest" description="Disordered" evidence="6">
    <location>
        <begin position="27"/>
        <end position="47"/>
    </location>
</feature>
<evidence type="ECO:0000256" key="3">
    <source>
        <dbReference type="ARBA" id="ARBA00022670"/>
    </source>
</evidence>
<dbReference type="InterPro" id="IPR003653">
    <property type="entry name" value="Peptidase_C48_C"/>
</dbReference>
<dbReference type="GO" id="GO:0005737">
    <property type="term" value="C:cytoplasm"/>
    <property type="evidence" value="ECO:0007669"/>
    <property type="project" value="TreeGrafter"/>
</dbReference>
<dbReference type="Pfam" id="PF02902">
    <property type="entry name" value="Peptidase_C48"/>
    <property type="match status" value="1"/>
</dbReference>
<name>A0A6A6UX65_9PLEO</name>
<dbReference type="GO" id="GO:0070139">
    <property type="term" value="F:SUMO-specific endopeptidase activity"/>
    <property type="evidence" value="ECO:0007669"/>
    <property type="project" value="TreeGrafter"/>
</dbReference>
<accession>A0A6A6UX65</accession>
<keyword evidence="4" id="KW-0833">Ubl conjugation pathway</keyword>
<evidence type="ECO:0000313" key="9">
    <source>
        <dbReference type="Proteomes" id="UP000799440"/>
    </source>
</evidence>
<dbReference type="InterPro" id="IPR038765">
    <property type="entry name" value="Papain-like_cys_pep_sf"/>
</dbReference>
<dbReference type="InterPro" id="IPR051947">
    <property type="entry name" value="Sentrin-specific_protease"/>
</dbReference>
<feature type="compositionally biased region" description="Basic and acidic residues" evidence="6">
    <location>
        <begin position="507"/>
        <end position="519"/>
    </location>
</feature>
<dbReference type="OrthoDB" id="442460at2759"/>
<proteinExistence type="inferred from homology"/>
<keyword evidence="9" id="KW-1185">Reference proteome</keyword>
<dbReference type="EMBL" id="MU006616">
    <property type="protein sequence ID" value="KAF2742074.1"/>
    <property type="molecule type" value="Genomic_DNA"/>
</dbReference>
<feature type="region of interest" description="Disordered" evidence="6">
    <location>
        <begin position="328"/>
        <end position="356"/>
    </location>
</feature>
<keyword evidence="2" id="KW-0597">Phosphoprotein</keyword>
<feature type="region of interest" description="Disordered" evidence="6">
    <location>
        <begin position="709"/>
        <end position="734"/>
    </location>
</feature>
<evidence type="ECO:0000256" key="4">
    <source>
        <dbReference type="ARBA" id="ARBA00022786"/>
    </source>
</evidence>
<evidence type="ECO:0000256" key="5">
    <source>
        <dbReference type="ARBA" id="ARBA00022801"/>
    </source>
</evidence>
<dbReference type="Gene3D" id="3.40.395.10">
    <property type="entry name" value="Adenoviral Proteinase, Chain A"/>
    <property type="match status" value="1"/>
</dbReference>
<keyword evidence="3" id="KW-0645">Protease</keyword>
<dbReference type="GO" id="GO:0016926">
    <property type="term" value="P:protein desumoylation"/>
    <property type="evidence" value="ECO:0007669"/>
    <property type="project" value="TreeGrafter"/>
</dbReference>
<dbReference type="PROSITE" id="PS50600">
    <property type="entry name" value="ULP_PROTEASE"/>
    <property type="match status" value="1"/>
</dbReference>
<feature type="region of interest" description="Disordered" evidence="6">
    <location>
        <begin position="570"/>
        <end position="647"/>
    </location>
</feature>
<dbReference type="SUPFAM" id="SSF54001">
    <property type="entry name" value="Cysteine proteinases"/>
    <property type="match status" value="1"/>
</dbReference>
<dbReference type="AlphaFoldDB" id="A0A6A6UX65"/>
<reference evidence="8" key="1">
    <citation type="journal article" date="2020" name="Stud. Mycol.">
        <title>101 Dothideomycetes genomes: a test case for predicting lifestyles and emergence of pathogens.</title>
        <authorList>
            <person name="Haridas S."/>
            <person name="Albert R."/>
            <person name="Binder M."/>
            <person name="Bloem J."/>
            <person name="Labutti K."/>
            <person name="Salamov A."/>
            <person name="Andreopoulos B."/>
            <person name="Baker S."/>
            <person name="Barry K."/>
            <person name="Bills G."/>
            <person name="Bluhm B."/>
            <person name="Cannon C."/>
            <person name="Castanera R."/>
            <person name="Culley D."/>
            <person name="Daum C."/>
            <person name="Ezra D."/>
            <person name="Gonzalez J."/>
            <person name="Henrissat B."/>
            <person name="Kuo A."/>
            <person name="Liang C."/>
            <person name="Lipzen A."/>
            <person name="Lutzoni F."/>
            <person name="Magnuson J."/>
            <person name="Mondo S."/>
            <person name="Nolan M."/>
            <person name="Ohm R."/>
            <person name="Pangilinan J."/>
            <person name="Park H.-J."/>
            <person name="Ramirez L."/>
            <person name="Alfaro M."/>
            <person name="Sun H."/>
            <person name="Tritt A."/>
            <person name="Yoshinaga Y."/>
            <person name="Zwiers L.-H."/>
            <person name="Turgeon B."/>
            <person name="Goodwin S."/>
            <person name="Spatafora J."/>
            <person name="Crous P."/>
            <person name="Grigoriev I."/>
        </authorList>
    </citation>
    <scope>NUCLEOTIDE SEQUENCE</scope>
    <source>
        <strain evidence="8">CBS 119925</strain>
    </source>
</reference>
<gene>
    <name evidence="8" type="ORF">M011DRAFT_298317</name>
</gene>